<keyword evidence="3" id="KW-1185">Reference proteome</keyword>
<gene>
    <name evidence="2" type="ORF">F9B74_09360</name>
</gene>
<protein>
    <submittedName>
        <fullName evidence="2">Type II toxin-antitoxin system HicB family antitoxin</fullName>
    </submittedName>
</protein>
<dbReference type="GO" id="GO:0003677">
    <property type="term" value="F:DNA binding"/>
    <property type="evidence" value="ECO:0007669"/>
    <property type="project" value="InterPro"/>
</dbReference>
<comment type="caution">
    <text evidence="2">The sequence shown here is derived from an EMBL/GenBank/DDBJ whole genome shotgun (WGS) entry which is preliminary data.</text>
</comment>
<evidence type="ECO:0000313" key="2">
    <source>
        <dbReference type="EMBL" id="NEN76516.1"/>
    </source>
</evidence>
<dbReference type="SUPFAM" id="SSF47413">
    <property type="entry name" value="lambda repressor-like DNA-binding domains"/>
    <property type="match status" value="1"/>
</dbReference>
<sequence length="140" mass="15816">MFYPAHFEPAEEGGFVVTFPDLPEGITQGDTYEEAMEMAEDVLISCVEIYFDEEKPFPAPQKFKKGEEAVFLPDSIYAKVLLHNTILDKKVSKAELARLTTIRPPEIQRILTPKHNTKIDTISRIMAKIGNPISLVISHQ</sequence>
<organism evidence="2 3">
    <name type="scientific">Pelistega ratti</name>
    <dbReference type="NCBI Taxonomy" id="2652177"/>
    <lineage>
        <taxon>Bacteria</taxon>
        <taxon>Pseudomonadati</taxon>
        <taxon>Pseudomonadota</taxon>
        <taxon>Betaproteobacteria</taxon>
        <taxon>Burkholderiales</taxon>
        <taxon>Alcaligenaceae</taxon>
        <taxon>Pelistega</taxon>
    </lineage>
</organism>
<dbReference type="SUPFAM" id="SSF143100">
    <property type="entry name" value="TTHA1013/TTHA0281-like"/>
    <property type="match status" value="1"/>
</dbReference>
<feature type="domain" description="HicB-like antitoxin of toxin-antitoxin system" evidence="1">
    <location>
        <begin position="3"/>
        <end position="97"/>
    </location>
</feature>
<dbReference type="InterPro" id="IPR010982">
    <property type="entry name" value="Lambda_DNA-bd_dom_sf"/>
</dbReference>
<dbReference type="Pfam" id="PF15919">
    <property type="entry name" value="HicB_lk_antitox"/>
    <property type="match status" value="1"/>
</dbReference>
<dbReference type="InterPro" id="IPR051404">
    <property type="entry name" value="TA_system_antitoxin"/>
</dbReference>
<dbReference type="InterPro" id="IPR031807">
    <property type="entry name" value="HicB-like"/>
</dbReference>
<reference evidence="2 3" key="1">
    <citation type="submission" date="2020-02" db="EMBL/GenBank/DDBJ databases">
        <title>Pelistega sp. NLN82 were isolated from wild rodents of the Hainan Island.</title>
        <authorList>
            <person name="Niu N."/>
            <person name="Zhou J."/>
        </authorList>
    </citation>
    <scope>NUCLEOTIDE SEQUENCE [LARGE SCALE GENOMIC DNA]</scope>
    <source>
        <strain evidence="2 3">NLN82</strain>
    </source>
</reference>
<dbReference type="EMBL" id="JAAGYR010000021">
    <property type="protein sequence ID" value="NEN76516.1"/>
    <property type="molecule type" value="Genomic_DNA"/>
</dbReference>
<dbReference type="RefSeq" id="WP_163764923.1">
    <property type="nucleotide sequence ID" value="NZ_JAAGYR010000021.1"/>
</dbReference>
<evidence type="ECO:0000259" key="1">
    <source>
        <dbReference type="Pfam" id="PF15919"/>
    </source>
</evidence>
<accession>A0A6L9Y817</accession>
<name>A0A6L9Y817_9BURK</name>
<dbReference type="Proteomes" id="UP000477651">
    <property type="component" value="Unassembled WGS sequence"/>
</dbReference>
<dbReference type="PANTHER" id="PTHR34504:SF4">
    <property type="entry name" value="ANTITOXIN HICB"/>
    <property type="match status" value="1"/>
</dbReference>
<dbReference type="PANTHER" id="PTHR34504">
    <property type="entry name" value="ANTITOXIN HICB"/>
    <property type="match status" value="1"/>
</dbReference>
<dbReference type="AlphaFoldDB" id="A0A6L9Y817"/>
<dbReference type="InterPro" id="IPR035069">
    <property type="entry name" value="TTHA1013/TTHA0281-like"/>
</dbReference>
<evidence type="ECO:0000313" key="3">
    <source>
        <dbReference type="Proteomes" id="UP000477651"/>
    </source>
</evidence>
<dbReference type="Gene3D" id="3.30.160.250">
    <property type="match status" value="1"/>
</dbReference>
<proteinExistence type="predicted"/>